<dbReference type="AlphaFoldDB" id="A0AA39XIE7"/>
<organism evidence="3 4">
    <name type="scientific">Bombardia bombarda</name>
    <dbReference type="NCBI Taxonomy" id="252184"/>
    <lineage>
        <taxon>Eukaryota</taxon>
        <taxon>Fungi</taxon>
        <taxon>Dikarya</taxon>
        <taxon>Ascomycota</taxon>
        <taxon>Pezizomycotina</taxon>
        <taxon>Sordariomycetes</taxon>
        <taxon>Sordariomycetidae</taxon>
        <taxon>Sordariales</taxon>
        <taxon>Lasiosphaeriaceae</taxon>
        <taxon>Bombardia</taxon>
    </lineage>
</organism>
<feature type="region of interest" description="Disordered" evidence="1">
    <location>
        <begin position="145"/>
        <end position="190"/>
    </location>
</feature>
<protein>
    <submittedName>
        <fullName evidence="3">Uncharacterized protein</fullName>
    </submittedName>
</protein>
<dbReference type="Proteomes" id="UP001174934">
    <property type="component" value="Unassembled WGS sequence"/>
</dbReference>
<feature type="compositionally biased region" description="Polar residues" evidence="1">
    <location>
        <begin position="603"/>
        <end position="619"/>
    </location>
</feature>
<comment type="caution">
    <text evidence="3">The sequence shown here is derived from an EMBL/GenBank/DDBJ whole genome shotgun (WGS) entry which is preliminary data.</text>
</comment>
<gene>
    <name evidence="3" type="ORF">B0T17DRAFT_9914</name>
</gene>
<keyword evidence="2" id="KW-1133">Transmembrane helix</keyword>
<keyword evidence="2" id="KW-0472">Membrane</keyword>
<feature type="compositionally biased region" description="Low complexity" evidence="1">
    <location>
        <begin position="154"/>
        <end position="182"/>
    </location>
</feature>
<accession>A0AA39XIE7</accession>
<feature type="region of interest" description="Disordered" evidence="1">
    <location>
        <begin position="430"/>
        <end position="573"/>
    </location>
</feature>
<keyword evidence="4" id="KW-1185">Reference proteome</keyword>
<dbReference type="EMBL" id="JAULSR010000001">
    <property type="protein sequence ID" value="KAK0634576.1"/>
    <property type="molecule type" value="Genomic_DNA"/>
</dbReference>
<reference evidence="3" key="1">
    <citation type="submission" date="2023-06" db="EMBL/GenBank/DDBJ databases">
        <title>Genome-scale phylogeny and comparative genomics of the fungal order Sordariales.</title>
        <authorList>
            <consortium name="Lawrence Berkeley National Laboratory"/>
            <person name="Hensen N."/>
            <person name="Bonometti L."/>
            <person name="Westerberg I."/>
            <person name="Brannstrom I.O."/>
            <person name="Guillou S."/>
            <person name="Cros-Aarteil S."/>
            <person name="Calhoun S."/>
            <person name="Haridas S."/>
            <person name="Kuo A."/>
            <person name="Mondo S."/>
            <person name="Pangilinan J."/>
            <person name="Riley R."/>
            <person name="LaButti K."/>
            <person name="Andreopoulos B."/>
            <person name="Lipzen A."/>
            <person name="Chen C."/>
            <person name="Yanf M."/>
            <person name="Daum C."/>
            <person name="Ng V."/>
            <person name="Clum A."/>
            <person name="Steindorff A."/>
            <person name="Ohm R."/>
            <person name="Martin F."/>
            <person name="Silar P."/>
            <person name="Natvig D."/>
            <person name="Lalanne C."/>
            <person name="Gautier V."/>
            <person name="Ament-velasquez S.L."/>
            <person name="Kruys A."/>
            <person name="Hutchinson M.I."/>
            <person name="Powell A.J."/>
            <person name="Barry K."/>
            <person name="Miller A.N."/>
            <person name="Grigoriev I.V."/>
            <person name="Debuchy R."/>
            <person name="Gladieux P."/>
            <person name="Thoren M.H."/>
            <person name="Johannesson H."/>
        </authorList>
    </citation>
    <scope>NUCLEOTIDE SEQUENCE</scope>
    <source>
        <strain evidence="3">SMH3391-2</strain>
    </source>
</reference>
<sequence length="648" mass="67580">MEEVVANDDCACYVDTAGLVKDESRREPISCLQNCKDQFLRTLSPDWSEPSGWVNVCGNLTSNEPTRRLWPLYWCDSSFCGVWINQTGGVWQDPTVNLIINTCQNYGFHSVLDPGPPPATFACQTGSNGNEQATCTSWLQASVSTQPTSRIEQESSTTSTSSSPHTTATTTGQTATSTETPTPVLASSTTPAKATTLVATQGSLTSGNSLSAGTKIAIAICSTIVLVALIFLAFLCLRRRQRVKQAFHNHLRLAECIPSGGGSSTPLISPANSATGGSSSRHHQQPVLSPPLRLRDRRILLPSILRSGTNRSPSPPLTPLTPAYSSPSLKPTHYSSNNNAATASGFPSSPICSPATNKLVPRHERVPPTPRNYTAAAAGGGGLNAGLPPIPPQIAFAAPSSRGSLGSYNGSGGSPSATTTFHSSLRTEFPFLSGPRTQHQQQQQHNTPPKSPPRPPRPHDTPLEIPDLVSPASPPLSSASPLGPPPTRALPPPPPPTSPTSAGGGNGTNSPGGMRSPPPPPPPPSSRGVALPKNPHDFVDIVAAAAAAAKENPRGSWGSWNGMTGDGGSGTDAVVLSPVRSRAVAVINNTKGREGQIEAVQLQQQQRGTGATNSATVSTLYEEEEDEDDKRHTAAAAAAAADGMRGAF</sequence>
<feature type="compositionally biased region" description="Pro residues" evidence="1">
    <location>
        <begin position="516"/>
        <end position="525"/>
    </location>
</feature>
<proteinExistence type="predicted"/>
<feature type="region of interest" description="Disordered" evidence="1">
    <location>
        <begin position="262"/>
        <end position="377"/>
    </location>
</feature>
<feature type="region of interest" description="Disordered" evidence="1">
    <location>
        <begin position="603"/>
        <end position="648"/>
    </location>
</feature>
<evidence type="ECO:0000313" key="3">
    <source>
        <dbReference type="EMBL" id="KAK0634576.1"/>
    </source>
</evidence>
<feature type="compositionally biased region" description="Polar residues" evidence="1">
    <location>
        <begin position="333"/>
        <end position="356"/>
    </location>
</feature>
<feature type="compositionally biased region" description="Pro residues" evidence="1">
    <location>
        <begin position="482"/>
        <end position="498"/>
    </location>
</feature>
<name>A0AA39XIE7_9PEZI</name>
<evidence type="ECO:0000256" key="2">
    <source>
        <dbReference type="SAM" id="Phobius"/>
    </source>
</evidence>
<evidence type="ECO:0000313" key="4">
    <source>
        <dbReference type="Proteomes" id="UP001174934"/>
    </source>
</evidence>
<evidence type="ECO:0000256" key="1">
    <source>
        <dbReference type="SAM" id="MobiDB-lite"/>
    </source>
</evidence>
<feature type="compositionally biased region" description="Polar residues" evidence="1">
    <location>
        <begin position="264"/>
        <end position="279"/>
    </location>
</feature>
<feature type="transmembrane region" description="Helical" evidence="2">
    <location>
        <begin position="216"/>
        <end position="237"/>
    </location>
</feature>
<feature type="compositionally biased region" description="Low complexity" evidence="1">
    <location>
        <begin position="320"/>
        <end position="329"/>
    </location>
</feature>
<keyword evidence="2" id="KW-0812">Transmembrane</keyword>
<dbReference type="PRINTS" id="PR01217">
    <property type="entry name" value="PRICHEXTENSN"/>
</dbReference>